<feature type="domain" description="HTH luxR-type" evidence="5">
    <location>
        <begin position="199"/>
        <end position="267"/>
    </location>
</feature>
<dbReference type="PROSITE" id="PS00622">
    <property type="entry name" value="HTH_LUXR_1"/>
    <property type="match status" value="1"/>
</dbReference>
<keyword evidence="7" id="KW-1185">Reference proteome</keyword>
<evidence type="ECO:0000256" key="1">
    <source>
        <dbReference type="ARBA" id="ARBA00023015"/>
    </source>
</evidence>
<dbReference type="InterPro" id="IPR000792">
    <property type="entry name" value="Tscrpt_reg_LuxR_C"/>
</dbReference>
<dbReference type="GO" id="GO:0003677">
    <property type="term" value="F:DNA binding"/>
    <property type="evidence" value="ECO:0007669"/>
    <property type="project" value="UniProtKB-KW"/>
</dbReference>
<gene>
    <name evidence="6" type="ORF">AORI_1885</name>
</gene>
<evidence type="ECO:0000256" key="2">
    <source>
        <dbReference type="ARBA" id="ARBA00023125"/>
    </source>
</evidence>
<name>R4T1C8_9PSEU</name>
<dbReference type="Pfam" id="PF00196">
    <property type="entry name" value="GerE"/>
    <property type="match status" value="1"/>
</dbReference>
<proteinExistence type="predicted"/>
<organism evidence="6 7">
    <name type="scientific">Amycolatopsis keratiniphila</name>
    <dbReference type="NCBI Taxonomy" id="129921"/>
    <lineage>
        <taxon>Bacteria</taxon>
        <taxon>Bacillati</taxon>
        <taxon>Actinomycetota</taxon>
        <taxon>Actinomycetes</taxon>
        <taxon>Pseudonocardiales</taxon>
        <taxon>Pseudonocardiaceae</taxon>
        <taxon>Amycolatopsis</taxon>
        <taxon>Amycolatopsis japonica group</taxon>
    </lineage>
</organism>
<dbReference type="AlphaFoldDB" id="R4T1C8"/>
<keyword evidence="3" id="KW-0804">Transcription</keyword>
<dbReference type="GO" id="GO:0006355">
    <property type="term" value="P:regulation of DNA-templated transcription"/>
    <property type="evidence" value="ECO:0007669"/>
    <property type="project" value="InterPro"/>
</dbReference>
<dbReference type="PRINTS" id="PR00038">
    <property type="entry name" value="HTHLUXR"/>
</dbReference>
<dbReference type="InterPro" id="IPR016032">
    <property type="entry name" value="Sig_transdc_resp-reg_C-effctor"/>
</dbReference>
<evidence type="ECO:0000313" key="6">
    <source>
        <dbReference type="EMBL" id="AGM04473.1"/>
    </source>
</evidence>
<evidence type="ECO:0000256" key="4">
    <source>
        <dbReference type="SAM" id="MobiDB-lite"/>
    </source>
</evidence>
<evidence type="ECO:0000313" key="7">
    <source>
        <dbReference type="Proteomes" id="UP000013968"/>
    </source>
</evidence>
<dbReference type="CDD" id="cd06170">
    <property type="entry name" value="LuxR_C_like"/>
    <property type="match status" value="1"/>
</dbReference>
<dbReference type="SMART" id="SM00421">
    <property type="entry name" value="HTH_LUXR"/>
    <property type="match status" value="1"/>
</dbReference>
<feature type="region of interest" description="Disordered" evidence="4">
    <location>
        <begin position="117"/>
        <end position="136"/>
    </location>
</feature>
<protein>
    <submittedName>
        <fullName evidence="6">LuxR family transcriptional regulator</fullName>
    </submittedName>
</protein>
<dbReference type="PATRIC" id="fig|1156913.3.peg.1931"/>
<reference evidence="6 7" key="1">
    <citation type="journal article" date="2013" name="BMC Genomics">
        <title>ContigScape: a Cytoscape plugin facilitating microbial genome gap closing.</title>
        <authorList>
            <person name="Tang B."/>
            <person name="Wang Q."/>
            <person name="Yang M."/>
            <person name="Xie F."/>
            <person name="Zhu Y."/>
            <person name="Zhuo Y."/>
            <person name="Wang S."/>
            <person name="Gao H."/>
            <person name="Ding X."/>
            <person name="Zhang L."/>
            <person name="Zhao G."/>
            <person name="Zheng H."/>
        </authorList>
    </citation>
    <scope>NUCLEOTIDE SEQUENCE [LARGE SCALE GENOMIC DNA]</scope>
    <source>
        <strain evidence="6 7">HCCB10007</strain>
    </source>
</reference>
<dbReference type="SUPFAM" id="SSF46894">
    <property type="entry name" value="C-terminal effector domain of the bipartite response regulators"/>
    <property type="match status" value="1"/>
</dbReference>
<keyword evidence="1" id="KW-0805">Transcription regulation</keyword>
<dbReference type="EMBL" id="CP003410">
    <property type="protein sequence ID" value="AGM04473.1"/>
    <property type="molecule type" value="Genomic_DNA"/>
</dbReference>
<evidence type="ECO:0000259" key="5">
    <source>
        <dbReference type="PROSITE" id="PS50043"/>
    </source>
</evidence>
<keyword evidence="2" id="KW-0238">DNA-binding</keyword>
<sequence length="278" mass="30616">MAMNTFWPTDSVRVLRLGETDPPLDADALGDWILGRRWPYTVDQDEGVVLRGSPWLEALRFGFQDAIVVPVLDPGHAGRCRVIGFAAALSCSPDVYDAQAVEAFLRLTRTMIDESAERWSEGPGGHPDEDPPAGWSYPPGLADSIGGKLLPLRAGIARVRRTAPSEEVALQRAVQELNETFGAVWNEMFSLLTGPARKSENLVSRLTPREKEVAELVAKGHSNREIARCLYISEPTVKTHVSRILRKLEVGQRAEITALVRSAPRRGPGVQLKKKDAH</sequence>
<dbReference type="PANTHER" id="PTHR44688">
    <property type="entry name" value="DNA-BINDING TRANSCRIPTIONAL ACTIVATOR DEVR_DOSR"/>
    <property type="match status" value="1"/>
</dbReference>
<dbReference type="Proteomes" id="UP000013968">
    <property type="component" value="Chromosome"/>
</dbReference>
<dbReference type="Gene3D" id="1.10.10.10">
    <property type="entry name" value="Winged helix-like DNA-binding domain superfamily/Winged helix DNA-binding domain"/>
    <property type="match status" value="1"/>
</dbReference>
<dbReference type="PROSITE" id="PS50043">
    <property type="entry name" value="HTH_LUXR_2"/>
    <property type="match status" value="1"/>
</dbReference>
<dbReference type="KEGG" id="aoi:AORI_1885"/>
<evidence type="ECO:0000256" key="3">
    <source>
        <dbReference type="ARBA" id="ARBA00023163"/>
    </source>
</evidence>
<dbReference type="InterPro" id="IPR036388">
    <property type="entry name" value="WH-like_DNA-bd_sf"/>
</dbReference>
<dbReference type="HOGENOM" id="CLU_999808_0_0_11"/>
<dbReference type="PANTHER" id="PTHR44688:SF16">
    <property type="entry name" value="DNA-BINDING TRANSCRIPTIONAL ACTIVATOR DEVR_DOSR"/>
    <property type="match status" value="1"/>
</dbReference>
<accession>R4T1C8</accession>